<proteinExistence type="predicted"/>
<gene>
    <name evidence="3" type="ORF">Prum_053290</name>
</gene>
<keyword evidence="2" id="KW-0472">Membrane</keyword>
<organism evidence="3 4">
    <name type="scientific">Phytohabitans rumicis</name>
    <dbReference type="NCBI Taxonomy" id="1076125"/>
    <lineage>
        <taxon>Bacteria</taxon>
        <taxon>Bacillati</taxon>
        <taxon>Actinomycetota</taxon>
        <taxon>Actinomycetes</taxon>
        <taxon>Micromonosporales</taxon>
        <taxon>Micromonosporaceae</taxon>
    </lineage>
</organism>
<dbReference type="AlphaFoldDB" id="A0A6V8LCB2"/>
<sequence length="242" mass="24885">MSRISGRGWAYAGALLGGAVSVAANVAHSYVPPAAAVAAWSPQPGSVVGAMFWPVALFVAVEILARVPWPAGARWVALRFAGLLPVALVAAVVSYRHLSGLLAFYGEDAITAAVGPLAVDGLMVMATGALLATSGRRRPAPAVVVEPVEVPAPVPVVEPAVAEPPAVELVDVAPPVEPGAPERPARKPSRRQSAAERVARAVRRTPHASPAAVAARLKLSERTVQRHWPASTVDMVTTAGGV</sequence>
<dbReference type="RefSeq" id="WP_173078715.1">
    <property type="nucleotide sequence ID" value="NZ_BAABJB010000004.1"/>
</dbReference>
<feature type="transmembrane region" description="Helical" evidence="2">
    <location>
        <begin position="48"/>
        <end position="65"/>
    </location>
</feature>
<comment type="caution">
    <text evidence="3">The sequence shown here is derived from an EMBL/GenBank/DDBJ whole genome shotgun (WGS) entry which is preliminary data.</text>
</comment>
<dbReference type="Pfam" id="PF10935">
    <property type="entry name" value="DUF2637"/>
    <property type="match status" value="1"/>
</dbReference>
<dbReference type="Proteomes" id="UP000482960">
    <property type="component" value="Unassembled WGS sequence"/>
</dbReference>
<feature type="transmembrane region" description="Helical" evidence="2">
    <location>
        <begin position="110"/>
        <end position="132"/>
    </location>
</feature>
<evidence type="ECO:0000313" key="4">
    <source>
        <dbReference type="Proteomes" id="UP000482960"/>
    </source>
</evidence>
<keyword evidence="2" id="KW-1133">Transmembrane helix</keyword>
<reference evidence="3 4" key="2">
    <citation type="submission" date="2020-03" db="EMBL/GenBank/DDBJ databases">
        <authorList>
            <person name="Ichikawa N."/>
            <person name="Kimura A."/>
            <person name="Kitahashi Y."/>
            <person name="Uohara A."/>
        </authorList>
    </citation>
    <scope>NUCLEOTIDE SEQUENCE [LARGE SCALE GENOMIC DNA]</scope>
    <source>
        <strain evidence="3 4">NBRC 108638</strain>
    </source>
</reference>
<feature type="transmembrane region" description="Helical" evidence="2">
    <location>
        <begin position="77"/>
        <end position="98"/>
    </location>
</feature>
<evidence type="ECO:0000313" key="3">
    <source>
        <dbReference type="EMBL" id="GFJ91687.1"/>
    </source>
</evidence>
<keyword evidence="4" id="KW-1185">Reference proteome</keyword>
<keyword evidence="2" id="KW-0812">Transmembrane</keyword>
<evidence type="ECO:0008006" key="5">
    <source>
        <dbReference type="Google" id="ProtNLM"/>
    </source>
</evidence>
<dbReference type="InterPro" id="IPR021235">
    <property type="entry name" value="DUF2637"/>
</dbReference>
<feature type="region of interest" description="Disordered" evidence="1">
    <location>
        <begin position="173"/>
        <end position="195"/>
    </location>
</feature>
<reference evidence="3 4" key="1">
    <citation type="submission" date="2020-03" db="EMBL/GenBank/DDBJ databases">
        <title>Whole genome shotgun sequence of Phytohabitans rumicis NBRC 108638.</title>
        <authorList>
            <person name="Komaki H."/>
            <person name="Tamura T."/>
        </authorList>
    </citation>
    <scope>NUCLEOTIDE SEQUENCE [LARGE SCALE GENOMIC DNA]</scope>
    <source>
        <strain evidence="3 4">NBRC 108638</strain>
    </source>
</reference>
<protein>
    <recommendedName>
        <fullName evidence="5">DUF2637 domain-containing protein</fullName>
    </recommendedName>
</protein>
<name>A0A6V8LCB2_9ACTN</name>
<evidence type="ECO:0000256" key="2">
    <source>
        <dbReference type="SAM" id="Phobius"/>
    </source>
</evidence>
<accession>A0A6V8LCB2</accession>
<evidence type="ECO:0000256" key="1">
    <source>
        <dbReference type="SAM" id="MobiDB-lite"/>
    </source>
</evidence>
<dbReference type="EMBL" id="BLPG01000001">
    <property type="protein sequence ID" value="GFJ91687.1"/>
    <property type="molecule type" value="Genomic_DNA"/>
</dbReference>